<keyword evidence="3 6" id="KW-1133">Transmembrane helix</keyword>
<feature type="transmembrane region" description="Helical" evidence="6">
    <location>
        <begin position="149"/>
        <end position="171"/>
    </location>
</feature>
<keyword evidence="8" id="KW-1185">Reference proteome</keyword>
<feature type="transmembrane region" description="Helical" evidence="6">
    <location>
        <begin position="269"/>
        <end position="290"/>
    </location>
</feature>
<dbReference type="InterPro" id="IPR002293">
    <property type="entry name" value="AA/rel_permease1"/>
</dbReference>
<evidence type="ECO:0000256" key="2">
    <source>
        <dbReference type="ARBA" id="ARBA00022692"/>
    </source>
</evidence>
<feature type="transmembrane region" description="Helical" evidence="6">
    <location>
        <begin position="221"/>
        <end position="243"/>
    </location>
</feature>
<dbReference type="PANTHER" id="PTHR11785">
    <property type="entry name" value="AMINO ACID TRANSPORTER"/>
    <property type="match status" value="1"/>
</dbReference>
<feature type="region of interest" description="Disordered" evidence="5">
    <location>
        <begin position="661"/>
        <end position="807"/>
    </location>
</feature>
<dbReference type="EMBL" id="CABFNQ020000730">
    <property type="protein sequence ID" value="CAH0027860.1"/>
    <property type="molecule type" value="Genomic_DNA"/>
</dbReference>
<keyword evidence="4 6" id="KW-0472">Membrane</keyword>
<feature type="transmembrane region" description="Helical" evidence="6">
    <location>
        <begin position="362"/>
        <end position="383"/>
    </location>
</feature>
<evidence type="ECO:0000313" key="8">
    <source>
        <dbReference type="Proteomes" id="UP000696573"/>
    </source>
</evidence>
<evidence type="ECO:0000313" key="7">
    <source>
        <dbReference type="EMBL" id="CAH0027860.1"/>
    </source>
</evidence>
<evidence type="ECO:0000256" key="1">
    <source>
        <dbReference type="ARBA" id="ARBA00004141"/>
    </source>
</evidence>
<reference evidence="7" key="1">
    <citation type="submission" date="2021-10" db="EMBL/GenBank/DDBJ databases">
        <authorList>
            <person name="Piombo E."/>
        </authorList>
    </citation>
    <scope>NUCLEOTIDE SEQUENCE</scope>
</reference>
<feature type="transmembrane region" description="Helical" evidence="6">
    <location>
        <begin position="531"/>
        <end position="549"/>
    </location>
</feature>
<feature type="transmembrane region" description="Helical" evidence="6">
    <location>
        <begin position="89"/>
        <end position="107"/>
    </location>
</feature>
<dbReference type="GO" id="GO:0016020">
    <property type="term" value="C:membrane"/>
    <property type="evidence" value="ECO:0007669"/>
    <property type="project" value="UniProtKB-SubCell"/>
</dbReference>
<sequence length="823" mass="90518">MESFPHAPGDPRLEATTRPDDTDSIDSTRARMLWANKGPTQVVFYAPKERFRLGYFDVMCLVINRTIGTGIFNSPQRVMIHTRSTGASLLLWFVGIIYCLSGLHVYLEYGLNIPRYTIDGIEQPVPRSGGDLNYLQYVYRKPAYRKGTVLLSTCIFGIAFIALGNMAGNSISFAIRVMSAAGNDSPDNGTVRGIAIAIAIITCFIHAVSRRFGIWLNNVLAVVKVCILLLVIITAIVVGAGGLNTPNVLSENTRIDKAFEGRSTDLNDYSHAFLAIIFSFSGFEQPNYVLGEISRPRRKYPVASIVGVTTMVLLYLAMNISYMVVVPKEEQLTAPGGVAERFFELTLGNLGTSENQIVGKRIFNAFLAVSSLGNIIVMTYTAARVKQEIAKEGILPYPAFFAQSTDLSVGRFLRWIQKKGWFNTLLSSRWLSPDSHREKTPVGALILHCACCMVLILATWRLTPAEAYTILTSISSYVINGAIGTFIGLGILILRFRGPPSTPAPQAAKPLEQPTTKPSWKRMTGRHFNPVLSVVCASLYTVGNLWPVVTQWVPKRADPSTGDSPTPEYTYTAGVKSFVIPTIGWGVIGLGIAWFLGFLAVAQYKRYNYHEVFVVDKKPDFENASSGTTGDESAARGSNGLVMVHETVYLSWVGKETLRQRRPGAGAKDDFDGSLPMPSDPYAGTDFSGHFQDQQQRQQQSQYGMEMGTMSPHTYTQPNAEVSPGFRPTSFQTSPVSPTSNGNFQPTNFGVSSDTNPASYQFHSTHQQRQQSRPTRGSSFGDGRYQQDHSSQRYPTQPSLAEQPAVEYDDFGNVIGGRGVGRM</sequence>
<feature type="transmembrane region" description="Helical" evidence="6">
    <location>
        <begin position="474"/>
        <end position="494"/>
    </location>
</feature>
<gene>
    <name evidence="7" type="ORF">CRHIZ90672A_00001831</name>
</gene>
<feature type="transmembrane region" description="Helical" evidence="6">
    <location>
        <begin position="578"/>
        <end position="601"/>
    </location>
</feature>
<dbReference type="Pfam" id="PF13520">
    <property type="entry name" value="AA_permease_2"/>
    <property type="match status" value="1"/>
</dbReference>
<dbReference type="PANTHER" id="PTHR11785:SF382">
    <property type="entry name" value="LOW-AFFINITY METHIONINE PERMEASE"/>
    <property type="match status" value="1"/>
</dbReference>
<dbReference type="Gene3D" id="1.20.1740.10">
    <property type="entry name" value="Amino acid/polyamine transporter I"/>
    <property type="match status" value="1"/>
</dbReference>
<feature type="compositionally biased region" description="Polar residues" evidence="5">
    <location>
        <begin position="729"/>
        <end position="778"/>
    </location>
</feature>
<proteinExistence type="predicted"/>
<comment type="subcellular location">
    <subcellularLocation>
        <location evidence="1">Membrane</location>
        <topology evidence="1">Multi-pass membrane protein</topology>
    </subcellularLocation>
</comment>
<feature type="compositionally biased region" description="Polar residues" evidence="5">
    <location>
        <begin position="711"/>
        <end position="720"/>
    </location>
</feature>
<dbReference type="AlphaFoldDB" id="A0A9N9VQ72"/>
<evidence type="ECO:0000256" key="4">
    <source>
        <dbReference type="ARBA" id="ARBA00023136"/>
    </source>
</evidence>
<feature type="region of interest" description="Disordered" evidence="5">
    <location>
        <begin position="1"/>
        <end position="24"/>
    </location>
</feature>
<feature type="transmembrane region" description="Helical" evidence="6">
    <location>
        <begin position="191"/>
        <end position="209"/>
    </location>
</feature>
<dbReference type="OrthoDB" id="5982228at2759"/>
<feature type="compositionally biased region" description="Basic and acidic residues" evidence="5">
    <location>
        <begin position="9"/>
        <end position="24"/>
    </location>
</feature>
<organism evidence="7 8">
    <name type="scientific">Clonostachys rhizophaga</name>
    <dbReference type="NCBI Taxonomy" id="160324"/>
    <lineage>
        <taxon>Eukaryota</taxon>
        <taxon>Fungi</taxon>
        <taxon>Dikarya</taxon>
        <taxon>Ascomycota</taxon>
        <taxon>Pezizomycotina</taxon>
        <taxon>Sordariomycetes</taxon>
        <taxon>Hypocreomycetidae</taxon>
        <taxon>Hypocreales</taxon>
        <taxon>Bionectriaceae</taxon>
        <taxon>Clonostachys</taxon>
    </lineage>
</organism>
<evidence type="ECO:0008006" key="9">
    <source>
        <dbReference type="Google" id="ProtNLM"/>
    </source>
</evidence>
<feature type="transmembrane region" description="Helical" evidence="6">
    <location>
        <begin position="302"/>
        <end position="325"/>
    </location>
</feature>
<accession>A0A9N9VQ72</accession>
<evidence type="ECO:0000256" key="5">
    <source>
        <dbReference type="SAM" id="MobiDB-lite"/>
    </source>
</evidence>
<dbReference type="Proteomes" id="UP000696573">
    <property type="component" value="Unassembled WGS sequence"/>
</dbReference>
<protein>
    <recommendedName>
        <fullName evidence="9">High-affinity methionine permease</fullName>
    </recommendedName>
</protein>
<comment type="caution">
    <text evidence="7">The sequence shown here is derived from an EMBL/GenBank/DDBJ whole genome shotgun (WGS) entry which is preliminary data.</text>
</comment>
<evidence type="ECO:0000256" key="3">
    <source>
        <dbReference type="ARBA" id="ARBA00022989"/>
    </source>
</evidence>
<name>A0A9N9VQ72_9HYPO</name>
<feature type="compositionally biased region" description="Low complexity" evidence="5">
    <location>
        <begin position="692"/>
        <end position="702"/>
    </location>
</feature>
<dbReference type="InterPro" id="IPR050598">
    <property type="entry name" value="AminoAcid_Transporter"/>
</dbReference>
<feature type="transmembrane region" description="Helical" evidence="6">
    <location>
        <begin position="442"/>
        <end position="462"/>
    </location>
</feature>
<keyword evidence="2 6" id="KW-0812">Transmembrane</keyword>
<dbReference type="GO" id="GO:0015179">
    <property type="term" value="F:L-amino acid transmembrane transporter activity"/>
    <property type="evidence" value="ECO:0007669"/>
    <property type="project" value="TreeGrafter"/>
</dbReference>
<evidence type="ECO:0000256" key="6">
    <source>
        <dbReference type="SAM" id="Phobius"/>
    </source>
</evidence>